<dbReference type="SUPFAM" id="SSF57756">
    <property type="entry name" value="Retrovirus zinc finger-like domains"/>
    <property type="match status" value="1"/>
</dbReference>
<dbReference type="PANTHER" id="PTHR46328:SF6">
    <property type="entry name" value="PROTEIN FAR1-RELATED SEQUENCE 5-LIKE"/>
    <property type="match status" value="1"/>
</dbReference>
<evidence type="ECO:0000256" key="1">
    <source>
        <dbReference type="SAM" id="MobiDB-lite"/>
    </source>
</evidence>
<dbReference type="InterPro" id="IPR036875">
    <property type="entry name" value="Znf_CCHC_sf"/>
</dbReference>
<dbReference type="AlphaFoldDB" id="A0A8J4QY37"/>
<dbReference type="Gene3D" id="4.10.60.10">
    <property type="entry name" value="Zinc finger, CCHC-type"/>
    <property type="match status" value="1"/>
</dbReference>
<accession>A0A8J4QY37</accession>
<reference evidence="3" key="1">
    <citation type="submission" date="2020-03" db="EMBL/GenBank/DDBJ databases">
        <title>Castanea mollissima Vanexum genome sequencing.</title>
        <authorList>
            <person name="Staton M."/>
        </authorList>
    </citation>
    <scope>NUCLEOTIDE SEQUENCE</scope>
    <source>
        <tissue evidence="3">Leaf</tissue>
    </source>
</reference>
<dbReference type="OrthoDB" id="1572185at2759"/>
<dbReference type="GO" id="GO:0003676">
    <property type="term" value="F:nucleic acid binding"/>
    <property type="evidence" value="ECO:0007669"/>
    <property type="project" value="InterPro"/>
</dbReference>
<evidence type="ECO:0000313" key="3">
    <source>
        <dbReference type="EMBL" id="KAF3955224.1"/>
    </source>
</evidence>
<organism evidence="3 4">
    <name type="scientific">Castanea mollissima</name>
    <name type="common">Chinese chestnut</name>
    <dbReference type="NCBI Taxonomy" id="60419"/>
    <lineage>
        <taxon>Eukaryota</taxon>
        <taxon>Viridiplantae</taxon>
        <taxon>Streptophyta</taxon>
        <taxon>Embryophyta</taxon>
        <taxon>Tracheophyta</taxon>
        <taxon>Spermatophyta</taxon>
        <taxon>Magnoliopsida</taxon>
        <taxon>eudicotyledons</taxon>
        <taxon>Gunneridae</taxon>
        <taxon>Pentapetalae</taxon>
        <taxon>rosids</taxon>
        <taxon>fabids</taxon>
        <taxon>Fagales</taxon>
        <taxon>Fagaceae</taxon>
        <taxon>Castanea</taxon>
    </lineage>
</organism>
<dbReference type="EMBL" id="JRKL02003448">
    <property type="protein sequence ID" value="KAF3955224.1"/>
    <property type="molecule type" value="Genomic_DNA"/>
</dbReference>
<feature type="compositionally biased region" description="Polar residues" evidence="1">
    <location>
        <begin position="220"/>
        <end position="253"/>
    </location>
</feature>
<feature type="region of interest" description="Disordered" evidence="1">
    <location>
        <begin position="219"/>
        <end position="253"/>
    </location>
</feature>
<sequence>MSVSNEEPEIISLCDDLVEDLVHVEPEIVEDQNDVDLPRNDLNQSFASKWPLEPCLDMVFDDSEDAHACYKAYARRKGFSIRINHKRSSKEDKSLVGVEYVEPIISSTLMRNSLLLHFLEVAEVGSQSMKKYEHLDLALQKVHVELQAMHDVDDLVSSDKTILNSQVLSNLPGALQDPPYVLSKGRPKSLRQKNPKENQPTKKRKCSICKETGHVRRTCPSISSVQDSLPSMQYPPTTSTSMPQGPHSSSCMV</sequence>
<feature type="region of interest" description="Disordered" evidence="1">
    <location>
        <begin position="176"/>
        <end position="206"/>
    </location>
</feature>
<name>A0A8J4QY37_9ROSI</name>
<dbReference type="Proteomes" id="UP000737018">
    <property type="component" value="Unassembled WGS sequence"/>
</dbReference>
<dbReference type="SMART" id="SM00343">
    <property type="entry name" value="ZnF_C2HC"/>
    <property type="match status" value="1"/>
</dbReference>
<evidence type="ECO:0000313" key="4">
    <source>
        <dbReference type="Proteomes" id="UP000737018"/>
    </source>
</evidence>
<comment type="caution">
    <text evidence="3">The sequence shown here is derived from an EMBL/GenBank/DDBJ whole genome shotgun (WGS) entry which is preliminary data.</text>
</comment>
<evidence type="ECO:0000259" key="2">
    <source>
        <dbReference type="SMART" id="SM00343"/>
    </source>
</evidence>
<protein>
    <recommendedName>
        <fullName evidence="2">CCHC-type domain-containing protein</fullName>
    </recommendedName>
</protein>
<feature type="domain" description="CCHC-type" evidence="2">
    <location>
        <begin position="205"/>
        <end position="221"/>
    </location>
</feature>
<dbReference type="GO" id="GO:0008270">
    <property type="term" value="F:zinc ion binding"/>
    <property type="evidence" value="ECO:0007669"/>
    <property type="project" value="InterPro"/>
</dbReference>
<dbReference type="PANTHER" id="PTHR46328">
    <property type="entry name" value="FAR-RED IMPAIRED RESPONSIVE (FAR1) FAMILY PROTEIN-RELATED"/>
    <property type="match status" value="1"/>
</dbReference>
<proteinExistence type="predicted"/>
<gene>
    <name evidence="3" type="ORF">CMV_019529</name>
</gene>
<keyword evidence="4" id="KW-1185">Reference proteome</keyword>
<dbReference type="InterPro" id="IPR001878">
    <property type="entry name" value="Znf_CCHC"/>
</dbReference>